<evidence type="ECO:0000256" key="1">
    <source>
        <dbReference type="SAM" id="MobiDB-lite"/>
    </source>
</evidence>
<feature type="region of interest" description="Disordered" evidence="1">
    <location>
        <begin position="181"/>
        <end position="205"/>
    </location>
</feature>
<protein>
    <submittedName>
        <fullName evidence="4">Uncharacterized protein</fullName>
    </submittedName>
</protein>
<keyword evidence="2" id="KW-0812">Transmembrane</keyword>
<dbReference type="AlphaFoldDB" id="A0AAN6ZPM4"/>
<evidence type="ECO:0000256" key="3">
    <source>
        <dbReference type="SAM" id="SignalP"/>
    </source>
</evidence>
<feature type="compositionally biased region" description="Low complexity" evidence="1">
    <location>
        <begin position="58"/>
        <end position="75"/>
    </location>
</feature>
<evidence type="ECO:0000313" key="4">
    <source>
        <dbReference type="EMBL" id="KAK4145613.1"/>
    </source>
</evidence>
<dbReference type="RefSeq" id="XP_062638984.1">
    <property type="nucleotide sequence ID" value="XM_062779990.1"/>
</dbReference>
<proteinExistence type="predicted"/>
<gene>
    <name evidence="4" type="ORF">C8A04DRAFT_26611</name>
</gene>
<dbReference type="PANTHER" id="PTHR36854:SF1">
    <property type="entry name" value="TRANSMEMBRANE PROTEIN"/>
    <property type="match status" value="1"/>
</dbReference>
<sequence length="205" mass="21851">MARTGLVAVLIIAILATFASATVQSFCKCTCFQNSTIIALGPQHDNGEPASPPPPAKSSLSSLSSSSSTLTSTSSSRHEPNPDPDPDTQQSQSPLPPQPLLIPREASTSCKQCNRAFCLKYNLPICKDAEDKDIKTTCFQRDSPKDRFIVWGFLLGTAGLLGWAALRRVVDAARLRRERERGRQGLGGNGMVAGAGTGGSSREYA</sequence>
<reference evidence="4" key="2">
    <citation type="submission" date="2023-05" db="EMBL/GenBank/DDBJ databases">
        <authorList>
            <consortium name="Lawrence Berkeley National Laboratory"/>
            <person name="Steindorff A."/>
            <person name="Hensen N."/>
            <person name="Bonometti L."/>
            <person name="Westerberg I."/>
            <person name="Brannstrom I.O."/>
            <person name="Guillou S."/>
            <person name="Cros-Aarteil S."/>
            <person name="Calhoun S."/>
            <person name="Haridas S."/>
            <person name="Kuo A."/>
            <person name="Mondo S."/>
            <person name="Pangilinan J."/>
            <person name="Riley R."/>
            <person name="Labutti K."/>
            <person name="Andreopoulos B."/>
            <person name="Lipzen A."/>
            <person name="Chen C."/>
            <person name="Yanf M."/>
            <person name="Daum C."/>
            <person name="Ng V."/>
            <person name="Clum A."/>
            <person name="Ohm R."/>
            <person name="Martin F."/>
            <person name="Silar P."/>
            <person name="Natvig D."/>
            <person name="Lalanne C."/>
            <person name="Gautier V."/>
            <person name="Ament-Velasquez S.L."/>
            <person name="Kruys A."/>
            <person name="Hutchinson M.I."/>
            <person name="Powell A.J."/>
            <person name="Barry K."/>
            <person name="Miller A.N."/>
            <person name="Grigoriev I.V."/>
            <person name="Debuchy R."/>
            <person name="Gladieux P."/>
            <person name="Thoren M.H."/>
            <person name="Johannesson H."/>
        </authorList>
    </citation>
    <scope>NUCLEOTIDE SEQUENCE</scope>
    <source>
        <strain evidence="4">CBS 141.50</strain>
    </source>
</reference>
<feature type="region of interest" description="Disordered" evidence="1">
    <location>
        <begin position="43"/>
        <end position="101"/>
    </location>
</feature>
<dbReference type="EMBL" id="MU853567">
    <property type="protein sequence ID" value="KAK4145613.1"/>
    <property type="molecule type" value="Genomic_DNA"/>
</dbReference>
<keyword evidence="2" id="KW-1133">Transmembrane helix</keyword>
<evidence type="ECO:0000256" key="2">
    <source>
        <dbReference type="SAM" id="Phobius"/>
    </source>
</evidence>
<keyword evidence="2" id="KW-0472">Membrane</keyword>
<evidence type="ECO:0000313" key="5">
    <source>
        <dbReference type="Proteomes" id="UP001302676"/>
    </source>
</evidence>
<feature type="compositionally biased region" description="Gly residues" evidence="1">
    <location>
        <begin position="184"/>
        <end position="199"/>
    </location>
</feature>
<accession>A0AAN6ZPM4</accession>
<feature type="chain" id="PRO_5042973775" evidence="3">
    <location>
        <begin position="22"/>
        <end position="205"/>
    </location>
</feature>
<dbReference type="Proteomes" id="UP001302676">
    <property type="component" value="Unassembled WGS sequence"/>
</dbReference>
<comment type="caution">
    <text evidence="4">The sequence shown here is derived from an EMBL/GenBank/DDBJ whole genome shotgun (WGS) entry which is preliminary data.</text>
</comment>
<feature type="signal peptide" evidence="3">
    <location>
        <begin position="1"/>
        <end position="21"/>
    </location>
</feature>
<keyword evidence="3" id="KW-0732">Signal</keyword>
<name>A0AAN6ZPM4_9PEZI</name>
<feature type="transmembrane region" description="Helical" evidence="2">
    <location>
        <begin position="148"/>
        <end position="166"/>
    </location>
</feature>
<keyword evidence="5" id="KW-1185">Reference proteome</keyword>
<dbReference type="PANTHER" id="PTHR36854">
    <property type="entry name" value="CHROMOSOME 9, WHOLE GENOME SHOTGUN SEQUENCE"/>
    <property type="match status" value="1"/>
</dbReference>
<dbReference type="GeneID" id="87816603"/>
<reference evidence="4" key="1">
    <citation type="journal article" date="2023" name="Mol. Phylogenet. Evol.">
        <title>Genome-scale phylogeny and comparative genomics of the fungal order Sordariales.</title>
        <authorList>
            <person name="Hensen N."/>
            <person name="Bonometti L."/>
            <person name="Westerberg I."/>
            <person name="Brannstrom I.O."/>
            <person name="Guillou S."/>
            <person name="Cros-Aarteil S."/>
            <person name="Calhoun S."/>
            <person name="Haridas S."/>
            <person name="Kuo A."/>
            <person name="Mondo S."/>
            <person name="Pangilinan J."/>
            <person name="Riley R."/>
            <person name="LaButti K."/>
            <person name="Andreopoulos B."/>
            <person name="Lipzen A."/>
            <person name="Chen C."/>
            <person name="Yan M."/>
            <person name="Daum C."/>
            <person name="Ng V."/>
            <person name="Clum A."/>
            <person name="Steindorff A."/>
            <person name="Ohm R.A."/>
            <person name="Martin F."/>
            <person name="Silar P."/>
            <person name="Natvig D.O."/>
            <person name="Lalanne C."/>
            <person name="Gautier V."/>
            <person name="Ament-Velasquez S.L."/>
            <person name="Kruys A."/>
            <person name="Hutchinson M.I."/>
            <person name="Powell A.J."/>
            <person name="Barry K."/>
            <person name="Miller A.N."/>
            <person name="Grigoriev I.V."/>
            <person name="Debuchy R."/>
            <person name="Gladieux P."/>
            <person name="Hiltunen Thoren M."/>
            <person name="Johannesson H."/>
        </authorList>
    </citation>
    <scope>NUCLEOTIDE SEQUENCE</scope>
    <source>
        <strain evidence="4">CBS 141.50</strain>
    </source>
</reference>
<organism evidence="4 5">
    <name type="scientific">Dichotomopilus funicola</name>
    <dbReference type="NCBI Taxonomy" id="1934379"/>
    <lineage>
        <taxon>Eukaryota</taxon>
        <taxon>Fungi</taxon>
        <taxon>Dikarya</taxon>
        <taxon>Ascomycota</taxon>
        <taxon>Pezizomycotina</taxon>
        <taxon>Sordariomycetes</taxon>
        <taxon>Sordariomycetidae</taxon>
        <taxon>Sordariales</taxon>
        <taxon>Chaetomiaceae</taxon>
        <taxon>Dichotomopilus</taxon>
    </lineage>
</organism>